<gene>
    <name evidence="1" type="ORF">RMONA_01330</name>
</gene>
<dbReference type="RefSeq" id="WP_037230923.1">
    <property type="nucleotide sequence ID" value="NZ_LN794217.1"/>
</dbReference>
<reference evidence="2" key="2">
    <citation type="submission" date="2015-01" db="EMBL/GenBank/DDBJ databases">
        <authorList>
            <person name="Felsheim R."/>
        </authorList>
    </citation>
    <scope>NUCLEOTIDE SEQUENCE [LARGE SCALE GENOMIC DNA]</scope>
    <source>
        <strain evidence="2">IrR/Munich</strain>
    </source>
</reference>
<dbReference type="EMBL" id="LN794217">
    <property type="protein sequence ID" value="CEO16686.1"/>
    <property type="molecule type" value="Genomic_DNA"/>
</dbReference>
<proteinExistence type="predicted"/>
<evidence type="ECO:0000313" key="1">
    <source>
        <dbReference type="EMBL" id="CEO16686.1"/>
    </source>
</evidence>
<dbReference type="AlphaFoldDB" id="A0A0B7IY20"/>
<evidence type="ECO:0008006" key="3">
    <source>
        <dbReference type="Google" id="ProtNLM"/>
    </source>
</evidence>
<dbReference type="STRING" id="109232.RMONA_01330"/>
<dbReference type="HOGENOM" id="CLU_1546443_0_0_5"/>
<protein>
    <recommendedName>
        <fullName evidence="3">Outer membrane protein A</fullName>
    </recommendedName>
</protein>
<dbReference type="Proteomes" id="UP000018149">
    <property type="component" value="Chromosome I"/>
</dbReference>
<keyword evidence="2" id="KW-1185">Reference proteome</keyword>
<organism evidence="1 2">
    <name type="scientific">Rickettsia monacensis</name>
    <dbReference type="NCBI Taxonomy" id="109232"/>
    <lineage>
        <taxon>Bacteria</taxon>
        <taxon>Pseudomonadati</taxon>
        <taxon>Pseudomonadota</taxon>
        <taxon>Alphaproteobacteria</taxon>
        <taxon>Rickettsiales</taxon>
        <taxon>Rickettsiaceae</taxon>
        <taxon>Rickettsieae</taxon>
        <taxon>Rickettsia</taxon>
        <taxon>spotted fever group</taxon>
    </lineage>
</organism>
<name>A0A0B7IY20_9RICK</name>
<reference evidence="1 2" key="1">
    <citation type="submission" date="2015-01" db="EMBL/GenBank/DDBJ databases">
        <title>Draft genome sequence of Rickettsia monacensis strain IrR/Munich.</title>
        <authorList>
            <person name="Felsheim R.F."/>
            <person name="Johnson S.L."/>
            <person name="Kurtti T.J."/>
            <person name="Munderloh U.G."/>
        </authorList>
    </citation>
    <scope>NUCLEOTIDE SEQUENCE [LARGE SCALE GENOMIC DNA]</scope>
    <source>
        <strain evidence="1 2">IrR/Munich</strain>
    </source>
</reference>
<sequence>MRLIHNTTAVDLGGNVTVNNFNFTSDGIAAVGGTLTATAGVDYNNAAARLQFNGAVGINPYTFASPVLQANNGILDVYTNLLATNASIGTLATINIGNVVGPVDGEFTVTVPGNFALGGTINIATAGSQLIIEALAGGQTVNSMKVMLIIPFTEYGLAHITAKRYKKPLTDLV</sequence>
<dbReference type="KEGG" id="rmc:RMONA_01330"/>
<evidence type="ECO:0000313" key="2">
    <source>
        <dbReference type="Proteomes" id="UP000018149"/>
    </source>
</evidence>
<accession>A0A0B7IY20</accession>